<name>A0ACC2TZV7_9FUNG</name>
<dbReference type="Proteomes" id="UP001165960">
    <property type="component" value="Unassembled WGS sequence"/>
</dbReference>
<gene>
    <name evidence="1" type="ORF">DSO57_1029273</name>
</gene>
<reference evidence="1" key="1">
    <citation type="submission" date="2022-04" db="EMBL/GenBank/DDBJ databases">
        <title>Genome of the entomopathogenic fungus Entomophthora muscae.</title>
        <authorList>
            <person name="Elya C."/>
            <person name="Lovett B.R."/>
            <person name="Lee E."/>
            <person name="Macias A.M."/>
            <person name="Hajek A.E."/>
            <person name="De Bivort B.L."/>
            <person name="Kasson M.T."/>
            <person name="De Fine Licht H.H."/>
            <person name="Stajich J.E."/>
        </authorList>
    </citation>
    <scope>NUCLEOTIDE SEQUENCE</scope>
    <source>
        <strain evidence="1">Berkeley</strain>
    </source>
</reference>
<sequence>MPQVVKDKPISRLILPELFQQFQEAITSSNKKTEILPFVSSFEKVRLVLNTQNLILLFGING</sequence>
<evidence type="ECO:0000313" key="2">
    <source>
        <dbReference type="Proteomes" id="UP001165960"/>
    </source>
</evidence>
<comment type="caution">
    <text evidence="1">The sequence shown here is derived from an EMBL/GenBank/DDBJ whole genome shotgun (WGS) entry which is preliminary data.</text>
</comment>
<accession>A0ACC2TZV7</accession>
<organism evidence="1 2">
    <name type="scientific">Entomophthora muscae</name>
    <dbReference type="NCBI Taxonomy" id="34485"/>
    <lineage>
        <taxon>Eukaryota</taxon>
        <taxon>Fungi</taxon>
        <taxon>Fungi incertae sedis</taxon>
        <taxon>Zoopagomycota</taxon>
        <taxon>Entomophthoromycotina</taxon>
        <taxon>Entomophthoromycetes</taxon>
        <taxon>Entomophthorales</taxon>
        <taxon>Entomophthoraceae</taxon>
        <taxon>Entomophthora</taxon>
    </lineage>
</organism>
<evidence type="ECO:0000313" key="1">
    <source>
        <dbReference type="EMBL" id="KAJ9080040.1"/>
    </source>
</evidence>
<protein>
    <submittedName>
        <fullName evidence="1">Uncharacterized protein</fullName>
    </submittedName>
</protein>
<dbReference type="EMBL" id="QTSX02001612">
    <property type="protein sequence ID" value="KAJ9080040.1"/>
    <property type="molecule type" value="Genomic_DNA"/>
</dbReference>
<keyword evidence="2" id="KW-1185">Reference proteome</keyword>
<proteinExistence type="predicted"/>